<accession>A0A5A7PZA9</accession>
<name>A0A5A7PZA9_STRAF</name>
<keyword evidence="1" id="KW-0648">Protein biosynthesis</keyword>
<evidence type="ECO:0000313" key="2">
    <source>
        <dbReference type="Proteomes" id="UP000325081"/>
    </source>
</evidence>
<reference evidence="2" key="1">
    <citation type="journal article" date="2019" name="Curr. Biol.">
        <title>Genome Sequence of Striga asiatica Provides Insight into the Evolution of Plant Parasitism.</title>
        <authorList>
            <person name="Yoshida S."/>
            <person name="Kim S."/>
            <person name="Wafula E.K."/>
            <person name="Tanskanen J."/>
            <person name="Kim Y.M."/>
            <person name="Honaas L."/>
            <person name="Yang Z."/>
            <person name="Spallek T."/>
            <person name="Conn C.E."/>
            <person name="Ichihashi Y."/>
            <person name="Cheong K."/>
            <person name="Cui S."/>
            <person name="Der J.P."/>
            <person name="Gundlach H."/>
            <person name="Jiao Y."/>
            <person name="Hori C."/>
            <person name="Ishida J.K."/>
            <person name="Kasahara H."/>
            <person name="Kiba T."/>
            <person name="Kim M.S."/>
            <person name="Koo N."/>
            <person name="Laohavisit A."/>
            <person name="Lee Y.H."/>
            <person name="Lumba S."/>
            <person name="McCourt P."/>
            <person name="Mortimer J.C."/>
            <person name="Mutuku J.M."/>
            <person name="Nomura T."/>
            <person name="Sasaki-Sekimoto Y."/>
            <person name="Seto Y."/>
            <person name="Wang Y."/>
            <person name="Wakatake T."/>
            <person name="Sakakibara H."/>
            <person name="Demura T."/>
            <person name="Yamaguchi S."/>
            <person name="Yoneyama K."/>
            <person name="Manabe R.I."/>
            <person name="Nelson D.C."/>
            <person name="Schulman A.H."/>
            <person name="Timko M.P."/>
            <person name="dePamphilis C.W."/>
            <person name="Choi D."/>
            <person name="Shirasu K."/>
        </authorList>
    </citation>
    <scope>NUCLEOTIDE SEQUENCE [LARGE SCALE GENOMIC DNA]</scope>
    <source>
        <strain evidence="2">cv. UVA1</strain>
    </source>
</reference>
<dbReference type="GO" id="GO:0003746">
    <property type="term" value="F:translation elongation factor activity"/>
    <property type="evidence" value="ECO:0007669"/>
    <property type="project" value="UniProtKB-KW"/>
</dbReference>
<feature type="non-terminal residue" evidence="1">
    <location>
        <position position="1"/>
    </location>
</feature>
<protein>
    <submittedName>
        <fullName evidence="1">Elongation factor Tu</fullName>
    </submittedName>
</protein>
<gene>
    <name evidence="1" type="ORF">STAS_14712</name>
</gene>
<dbReference type="EMBL" id="BKCP01005461">
    <property type="protein sequence ID" value="GER38233.1"/>
    <property type="molecule type" value="Genomic_DNA"/>
</dbReference>
<organism evidence="1 2">
    <name type="scientific">Striga asiatica</name>
    <name type="common">Asiatic witchweed</name>
    <name type="synonym">Buchnera asiatica</name>
    <dbReference type="NCBI Taxonomy" id="4170"/>
    <lineage>
        <taxon>Eukaryota</taxon>
        <taxon>Viridiplantae</taxon>
        <taxon>Streptophyta</taxon>
        <taxon>Embryophyta</taxon>
        <taxon>Tracheophyta</taxon>
        <taxon>Spermatophyta</taxon>
        <taxon>Magnoliopsida</taxon>
        <taxon>eudicotyledons</taxon>
        <taxon>Gunneridae</taxon>
        <taxon>Pentapetalae</taxon>
        <taxon>asterids</taxon>
        <taxon>lamiids</taxon>
        <taxon>Lamiales</taxon>
        <taxon>Orobanchaceae</taxon>
        <taxon>Buchnereae</taxon>
        <taxon>Striga</taxon>
    </lineage>
</organism>
<sequence>NLKSIDLYPSLQCTCSRIFMAGVWLIWKRRCGGILNPAEKVMDGEELLRMVEASVRELNQAFPWPGIAGAGELIRDENGRVDNVMLHLGFEYSGRATRTKAGAREKKLRPLWQEDMGPKPCYVKEQGWDSLSFLNELVDGSIVLNQGKSKNNTCESLPAPLGSPLFVNAFRLLSKHSSSTGNKRSEVKS</sequence>
<dbReference type="Proteomes" id="UP000325081">
    <property type="component" value="Unassembled WGS sequence"/>
</dbReference>
<keyword evidence="2" id="KW-1185">Reference proteome</keyword>
<proteinExistence type="predicted"/>
<evidence type="ECO:0000313" key="1">
    <source>
        <dbReference type="EMBL" id="GER38233.1"/>
    </source>
</evidence>
<keyword evidence="1" id="KW-0251">Elongation factor</keyword>
<dbReference type="AlphaFoldDB" id="A0A5A7PZA9"/>
<comment type="caution">
    <text evidence="1">The sequence shown here is derived from an EMBL/GenBank/DDBJ whole genome shotgun (WGS) entry which is preliminary data.</text>
</comment>